<evidence type="ECO:0000313" key="2">
    <source>
        <dbReference type="Proteomes" id="UP001148313"/>
    </source>
</evidence>
<evidence type="ECO:0008006" key="3">
    <source>
        <dbReference type="Google" id="ProtNLM"/>
    </source>
</evidence>
<reference evidence="1" key="1">
    <citation type="submission" date="2022-11" db="EMBL/GenBank/DDBJ databases">
        <title>Hoeflea poritis sp. nov., isolated from scleractinian coral Porites lutea.</title>
        <authorList>
            <person name="Zhang G."/>
            <person name="Wei Q."/>
            <person name="Cai L."/>
        </authorList>
    </citation>
    <scope>NUCLEOTIDE SEQUENCE</scope>
    <source>
        <strain evidence="1">E7-10</strain>
    </source>
</reference>
<evidence type="ECO:0000313" key="1">
    <source>
        <dbReference type="EMBL" id="MDA4844248.1"/>
    </source>
</evidence>
<dbReference type="InterPro" id="IPR027417">
    <property type="entry name" value="P-loop_NTPase"/>
</dbReference>
<comment type="caution">
    <text evidence="1">The sequence shown here is derived from an EMBL/GenBank/DDBJ whole genome shotgun (WGS) entry which is preliminary data.</text>
</comment>
<dbReference type="Gene3D" id="3.40.50.300">
    <property type="entry name" value="P-loop containing nucleotide triphosphate hydrolases"/>
    <property type="match status" value="1"/>
</dbReference>
<sequence length="258" mass="30526">MTFNPIKLARRIYLIKAALKAKSRNEGFVYKDRFVRSFTENPDNPFIVSFPRTGSHWLRLLMELYFRRPSLVRAFYYPEKSDFLACHVHDHDLDVERRNVVYLYREPVATIFSQLSYHGENVDDVSRIVHWSDLYARHLDKWIFSETFTQHKTVLCYDRMREDLEREFSSLCAHFSEKLDRQRLRRVARTVSKGEVKNLTAHDHRVVPDRPDYDDARKTFAGKHAPLVWKTLRGRNSRLEPYLSGKADGGKANDVDDD</sequence>
<accession>A0ABT4VHS9</accession>
<name>A0ABT4VHS9_9HYPH</name>
<dbReference type="EMBL" id="JAPJZH010000001">
    <property type="protein sequence ID" value="MDA4844248.1"/>
    <property type="molecule type" value="Genomic_DNA"/>
</dbReference>
<proteinExistence type="predicted"/>
<organism evidence="1 2">
    <name type="scientific">Hoeflea poritis</name>
    <dbReference type="NCBI Taxonomy" id="2993659"/>
    <lineage>
        <taxon>Bacteria</taxon>
        <taxon>Pseudomonadati</taxon>
        <taxon>Pseudomonadota</taxon>
        <taxon>Alphaproteobacteria</taxon>
        <taxon>Hyphomicrobiales</taxon>
        <taxon>Rhizobiaceae</taxon>
        <taxon>Hoeflea</taxon>
    </lineage>
</organism>
<dbReference type="Proteomes" id="UP001148313">
    <property type="component" value="Unassembled WGS sequence"/>
</dbReference>
<dbReference type="RefSeq" id="WP_271087768.1">
    <property type="nucleotide sequence ID" value="NZ_JAPJZH010000001.1"/>
</dbReference>
<gene>
    <name evidence="1" type="ORF">OOZ53_02755</name>
</gene>
<keyword evidence="2" id="KW-1185">Reference proteome</keyword>
<dbReference type="SUPFAM" id="SSF52540">
    <property type="entry name" value="P-loop containing nucleoside triphosphate hydrolases"/>
    <property type="match status" value="1"/>
</dbReference>
<protein>
    <recommendedName>
        <fullName evidence="3">Sulfotransferase domain-containing protein</fullName>
    </recommendedName>
</protein>